<proteinExistence type="inferred from homology"/>
<evidence type="ECO:0000256" key="1">
    <source>
        <dbReference type="ARBA" id="ARBA00004651"/>
    </source>
</evidence>
<dbReference type="EMBL" id="ARZA01000047">
    <property type="protein sequence ID" value="EOD01594.1"/>
    <property type="molecule type" value="Genomic_DNA"/>
</dbReference>
<evidence type="ECO:0000256" key="5">
    <source>
        <dbReference type="ARBA" id="ARBA00022989"/>
    </source>
</evidence>
<comment type="similarity">
    <text evidence="2">Belongs to the EamA transporter family.</text>
</comment>
<feature type="transmembrane region" description="Helical" evidence="7">
    <location>
        <begin position="254"/>
        <end position="273"/>
    </location>
</feature>
<evidence type="ECO:0000313" key="9">
    <source>
        <dbReference type="EMBL" id="EOD01594.1"/>
    </source>
</evidence>
<dbReference type="Pfam" id="PF00892">
    <property type="entry name" value="EamA"/>
    <property type="match status" value="2"/>
</dbReference>
<dbReference type="InterPro" id="IPR037185">
    <property type="entry name" value="EmrE-like"/>
</dbReference>
<evidence type="ECO:0000313" key="10">
    <source>
        <dbReference type="Proteomes" id="UP000013378"/>
    </source>
</evidence>
<dbReference type="SUPFAM" id="SSF103481">
    <property type="entry name" value="Multidrug resistance efflux transporter EmrE"/>
    <property type="match status" value="2"/>
</dbReference>
<dbReference type="PATRIC" id="fig|1304284.3.peg.328"/>
<dbReference type="eggNOG" id="COG0697">
    <property type="taxonomic scope" value="Bacteria"/>
</dbReference>
<feature type="transmembrane region" description="Helical" evidence="7">
    <location>
        <begin position="223"/>
        <end position="242"/>
    </location>
</feature>
<organism evidence="9 10">
    <name type="scientific">Caldisalinibacter kiritimatiensis</name>
    <dbReference type="NCBI Taxonomy" id="1304284"/>
    <lineage>
        <taxon>Bacteria</taxon>
        <taxon>Bacillati</taxon>
        <taxon>Bacillota</taxon>
        <taxon>Tissierellia</taxon>
        <taxon>Tissierellales</taxon>
        <taxon>Thermohalobacteraceae</taxon>
        <taxon>Caldisalinibacter</taxon>
    </lineage>
</organism>
<sequence length="316" mass="35329">MISEKSYLPILSGFMYSTIFGFSFMFTKQGLEFLQPMQLLGFRFAFGAIILTMLWVLGTIKINLKGKRLGLLFLLALFQPVSYFIFEVNGLNLISASEAGMMIALIPVLVAVLAGIFLDERPTGIQFFFIVLSVSGVIFINLMKGQFDVNSNILGILLILGAVVSAGFFNILSRKSSLHFKPVEITFVMMWIGTFVFNSIALIQHINNGNLNEYLSPLQNGQVLIPILYLGGLSSVVAFFLVNYTLSRIEASKSAVFANLTTIISVVAGVVILQEAFYWFHFVGGIMILLGVWGTNYFDKNRMKIKAIKRRKNWTY</sequence>
<keyword evidence="4 7" id="KW-0812">Transmembrane</keyword>
<dbReference type="InterPro" id="IPR000620">
    <property type="entry name" value="EamA_dom"/>
</dbReference>
<keyword evidence="5 7" id="KW-1133">Transmembrane helix</keyword>
<keyword evidence="6 7" id="KW-0472">Membrane</keyword>
<feature type="domain" description="EamA" evidence="8">
    <location>
        <begin position="154"/>
        <end position="296"/>
    </location>
</feature>
<feature type="transmembrane region" description="Helical" evidence="7">
    <location>
        <begin position="125"/>
        <end position="147"/>
    </location>
</feature>
<dbReference type="Gene3D" id="1.10.3730.20">
    <property type="match status" value="1"/>
</dbReference>
<feature type="transmembrane region" description="Helical" evidence="7">
    <location>
        <begin position="98"/>
        <end position="118"/>
    </location>
</feature>
<dbReference type="PANTHER" id="PTHR32322:SF18">
    <property type="entry name" value="S-ADENOSYLMETHIONINE_S-ADENOSYLHOMOCYSTEINE TRANSPORTER"/>
    <property type="match status" value="1"/>
</dbReference>
<reference evidence="9 10" key="1">
    <citation type="journal article" date="2015" name="Geomicrobiol. J.">
        <title>Caldisalinibacter kiritimatiensis gen. nov., sp. nov., a moderately thermohalophilic thiosulfate-reducing bacterium from a hypersaline microbial mat.</title>
        <authorList>
            <person name="Ben Hania W."/>
            <person name="Joseph M."/>
            <person name="Fiebig A."/>
            <person name="Bunk B."/>
            <person name="Klenk H.-P."/>
            <person name="Fardeau M.-L."/>
            <person name="Spring S."/>
        </authorList>
    </citation>
    <scope>NUCLEOTIDE SEQUENCE [LARGE SCALE GENOMIC DNA]</scope>
    <source>
        <strain evidence="9 10">L21-TH-D2</strain>
    </source>
</reference>
<comment type="subcellular location">
    <subcellularLocation>
        <location evidence="1">Cell membrane</location>
        <topology evidence="1">Multi-pass membrane protein</topology>
    </subcellularLocation>
</comment>
<dbReference type="PANTHER" id="PTHR32322">
    <property type="entry name" value="INNER MEMBRANE TRANSPORTER"/>
    <property type="match status" value="1"/>
</dbReference>
<feature type="domain" description="EamA" evidence="8">
    <location>
        <begin position="10"/>
        <end position="141"/>
    </location>
</feature>
<feature type="transmembrane region" description="Helical" evidence="7">
    <location>
        <begin position="7"/>
        <end position="27"/>
    </location>
</feature>
<dbReference type="AlphaFoldDB" id="R1CYE1"/>
<keyword evidence="10" id="KW-1185">Reference proteome</keyword>
<dbReference type="Proteomes" id="UP000013378">
    <property type="component" value="Unassembled WGS sequence"/>
</dbReference>
<evidence type="ECO:0000256" key="6">
    <source>
        <dbReference type="ARBA" id="ARBA00023136"/>
    </source>
</evidence>
<feature type="transmembrane region" description="Helical" evidence="7">
    <location>
        <begin position="279"/>
        <end position="298"/>
    </location>
</feature>
<evidence type="ECO:0000259" key="8">
    <source>
        <dbReference type="Pfam" id="PF00892"/>
    </source>
</evidence>
<dbReference type="OrthoDB" id="37139at2"/>
<feature type="transmembrane region" description="Helical" evidence="7">
    <location>
        <begin position="153"/>
        <end position="173"/>
    </location>
</feature>
<accession>R1CYE1</accession>
<comment type="caution">
    <text evidence="9">The sequence shown here is derived from an EMBL/GenBank/DDBJ whole genome shotgun (WGS) entry which is preliminary data.</text>
</comment>
<name>R1CYE1_9FIRM</name>
<dbReference type="RefSeq" id="WP_006307480.1">
    <property type="nucleotide sequence ID" value="NZ_ARZA01000047.1"/>
</dbReference>
<evidence type="ECO:0000256" key="3">
    <source>
        <dbReference type="ARBA" id="ARBA00022475"/>
    </source>
</evidence>
<evidence type="ECO:0000256" key="4">
    <source>
        <dbReference type="ARBA" id="ARBA00022692"/>
    </source>
</evidence>
<protein>
    <submittedName>
        <fullName evidence="9">Permease of the drug/metabolite transporter (DMT) superfamily</fullName>
    </submittedName>
</protein>
<evidence type="ECO:0000256" key="2">
    <source>
        <dbReference type="ARBA" id="ARBA00007362"/>
    </source>
</evidence>
<feature type="transmembrane region" description="Helical" evidence="7">
    <location>
        <begin position="39"/>
        <end position="57"/>
    </location>
</feature>
<dbReference type="STRING" id="1304284.L21TH_0333"/>
<feature type="transmembrane region" description="Helical" evidence="7">
    <location>
        <begin position="185"/>
        <end position="203"/>
    </location>
</feature>
<dbReference type="GO" id="GO:0005886">
    <property type="term" value="C:plasma membrane"/>
    <property type="evidence" value="ECO:0007669"/>
    <property type="project" value="UniProtKB-SubCell"/>
</dbReference>
<evidence type="ECO:0000256" key="7">
    <source>
        <dbReference type="SAM" id="Phobius"/>
    </source>
</evidence>
<gene>
    <name evidence="9" type="ORF">L21TH_0333</name>
</gene>
<feature type="transmembrane region" description="Helical" evidence="7">
    <location>
        <begin position="69"/>
        <end position="86"/>
    </location>
</feature>
<dbReference type="InterPro" id="IPR050638">
    <property type="entry name" value="AA-Vitamin_Transporters"/>
</dbReference>
<keyword evidence="3" id="KW-1003">Cell membrane</keyword>